<protein>
    <submittedName>
        <fullName evidence="1">Uncharacterized protein</fullName>
    </submittedName>
</protein>
<sequence>MINKNTLEIPNSGELNSTYGVFPLEKTFIPPPDSISCLVRSPHMMVAPFPLMEAQAGAIVRAFSYPASLDTITEAVDIIARAVSYATCLPLLSTRLLTLQGSRS</sequence>
<accession>A0A1B7MFU2</accession>
<proteinExistence type="predicted"/>
<reference evidence="1 2" key="1">
    <citation type="submission" date="2016-06" db="EMBL/GenBank/DDBJ databases">
        <title>Comparative genomics of the ectomycorrhizal sister species Rhizopogon vinicolor and Rhizopogon vesiculosus (Basidiomycota: Boletales) reveals a divergence of the mating type B locus.</title>
        <authorList>
            <consortium name="DOE Joint Genome Institute"/>
            <person name="Mujic A.B."/>
            <person name="Kuo A."/>
            <person name="Tritt A."/>
            <person name="Lipzen A."/>
            <person name="Chen C."/>
            <person name="Johnson J."/>
            <person name="Sharma A."/>
            <person name="Barry K."/>
            <person name="Grigoriev I.V."/>
            <person name="Spatafora J.W."/>
        </authorList>
    </citation>
    <scope>NUCLEOTIDE SEQUENCE [LARGE SCALE GENOMIC DNA]</scope>
    <source>
        <strain evidence="1 2">AM-OR11-026</strain>
    </source>
</reference>
<evidence type="ECO:0000313" key="2">
    <source>
        <dbReference type="Proteomes" id="UP000092154"/>
    </source>
</evidence>
<dbReference type="AlphaFoldDB" id="A0A1B7MFU2"/>
<evidence type="ECO:0000313" key="1">
    <source>
        <dbReference type="EMBL" id="OAX31469.1"/>
    </source>
</evidence>
<feature type="non-terminal residue" evidence="1">
    <location>
        <position position="104"/>
    </location>
</feature>
<gene>
    <name evidence="1" type="ORF">K503DRAFT_777551</name>
</gene>
<dbReference type="InParanoid" id="A0A1B7MFU2"/>
<dbReference type="Proteomes" id="UP000092154">
    <property type="component" value="Unassembled WGS sequence"/>
</dbReference>
<dbReference type="OrthoDB" id="66881at2759"/>
<dbReference type="EMBL" id="KV449387">
    <property type="protein sequence ID" value="OAX31469.1"/>
    <property type="molecule type" value="Genomic_DNA"/>
</dbReference>
<dbReference type="STRING" id="1314800.A0A1B7MFU2"/>
<keyword evidence="2" id="KW-1185">Reference proteome</keyword>
<name>A0A1B7MFU2_9AGAM</name>
<organism evidence="1 2">
    <name type="scientific">Rhizopogon vinicolor AM-OR11-026</name>
    <dbReference type="NCBI Taxonomy" id="1314800"/>
    <lineage>
        <taxon>Eukaryota</taxon>
        <taxon>Fungi</taxon>
        <taxon>Dikarya</taxon>
        <taxon>Basidiomycota</taxon>
        <taxon>Agaricomycotina</taxon>
        <taxon>Agaricomycetes</taxon>
        <taxon>Agaricomycetidae</taxon>
        <taxon>Boletales</taxon>
        <taxon>Suillineae</taxon>
        <taxon>Rhizopogonaceae</taxon>
        <taxon>Rhizopogon</taxon>
    </lineage>
</organism>